<dbReference type="STRING" id="1095629.A0A0C9XNA5"/>
<gene>
    <name evidence="2" type="ORF">K443DRAFT_502321</name>
</gene>
<dbReference type="OrthoDB" id="3057737at2759"/>
<dbReference type="InterPro" id="IPR011009">
    <property type="entry name" value="Kinase-like_dom_sf"/>
</dbReference>
<accession>A0A0C9XNA5</accession>
<sequence length="148" mass="16080">MPLTPSLIPDPPATTFSTPLDTHSSSCDEELASTMTELFVPGDQVGQCLTLNGSPIDFICAGSSANRLPQPAKTFEVVKRLGVGSYATVYLVRENIKPAANRHVAEPVRRRHYALKCLAKDEIDGVAVDAPMTEVTISQKNTHHRKSH</sequence>
<proteinExistence type="predicted"/>
<evidence type="ECO:0008006" key="4">
    <source>
        <dbReference type="Google" id="ProtNLM"/>
    </source>
</evidence>
<dbReference type="AlphaFoldDB" id="A0A0C9XNA5"/>
<dbReference type="Gene3D" id="3.30.200.20">
    <property type="entry name" value="Phosphorylase Kinase, domain 1"/>
    <property type="match status" value="1"/>
</dbReference>
<keyword evidence="3" id="KW-1185">Reference proteome</keyword>
<name>A0A0C9XNA5_9AGAR</name>
<dbReference type="HOGENOM" id="CLU_1759118_0_0_1"/>
<feature type="compositionally biased region" description="Polar residues" evidence="1">
    <location>
        <begin position="14"/>
        <end position="25"/>
    </location>
</feature>
<dbReference type="EMBL" id="KN838585">
    <property type="protein sequence ID" value="KIK02964.1"/>
    <property type="molecule type" value="Genomic_DNA"/>
</dbReference>
<feature type="region of interest" description="Disordered" evidence="1">
    <location>
        <begin position="1"/>
        <end position="25"/>
    </location>
</feature>
<evidence type="ECO:0000313" key="3">
    <source>
        <dbReference type="Proteomes" id="UP000054477"/>
    </source>
</evidence>
<organism evidence="2 3">
    <name type="scientific">Laccaria amethystina LaAM-08-1</name>
    <dbReference type="NCBI Taxonomy" id="1095629"/>
    <lineage>
        <taxon>Eukaryota</taxon>
        <taxon>Fungi</taxon>
        <taxon>Dikarya</taxon>
        <taxon>Basidiomycota</taxon>
        <taxon>Agaricomycotina</taxon>
        <taxon>Agaricomycetes</taxon>
        <taxon>Agaricomycetidae</taxon>
        <taxon>Agaricales</taxon>
        <taxon>Agaricineae</taxon>
        <taxon>Hydnangiaceae</taxon>
        <taxon>Laccaria</taxon>
    </lineage>
</organism>
<dbReference type="SUPFAM" id="SSF56112">
    <property type="entry name" value="Protein kinase-like (PK-like)"/>
    <property type="match status" value="1"/>
</dbReference>
<protein>
    <recommendedName>
        <fullName evidence="4">Protein kinase domain-containing protein</fullName>
    </recommendedName>
</protein>
<reference evidence="3" key="2">
    <citation type="submission" date="2015-01" db="EMBL/GenBank/DDBJ databases">
        <title>Evolutionary Origins and Diversification of the Mycorrhizal Mutualists.</title>
        <authorList>
            <consortium name="DOE Joint Genome Institute"/>
            <consortium name="Mycorrhizal Genomics Consortium"/>
            <person name="Kohler A."/>
            <person name="Kuo A."/>
            <person name="Nagy L.G."/>
            <person name="Floudas D."/>
            <person name="Copeland A."/>
            <person name="Barry K.W."/>
            <person name="Cichocki N."/>
            <person name="Veneault-Fourrey C."/>
            <person name="LaButti K."/>
            <person name="Lindquist E.A."/>
            <person name="Lipzen A."/>
            <person name="Lundell T."/>
            <person name="Morin E."/>
            <person name="Murat C."/>
            <person name="Riley R."/>
            <person name="Ohm R."/>
            <person name="Sun H."/>
            <person name="Tunlid A."/>
            <person name="Henrissat B."/>
            <person name="Grigoriev I.V."/>
            <person name="Hibbett D.S."/>
            <person name="Martin F."/>
        </authorList>
    </citation>
    <scope>NUCLEOTIDE SEQUENCE [LARGE SCALE GENOMIC DNA]</scope>
    <source>
        <strain evidence="3">LaAM-08-1</strain>
    </source>
</reference>
<dbReference type="Proteomes" id="UP000054477">
    <property type="component" value="Unassembled WGS sequence"/>
</dbReference>
<evidence type="ECO:0000313" key="2">
    <source>
        <dbReference type="EMBL" id="KIK02964.1"/>
    </source>
</evidence>
<evidence type="ECO:0000256" key="1">
    <source>
        <dbReference type="SAM" id="MobiDB-lite"/>
    </source>
</evidence>
<reference evidence="2 3" key="1">
    <citation type="submission" date="2014-04" db="EMBL/GenBank/DDBJ databases">
        <authorList>
            <consortium name="DOE Joint Genome Institute"/>
            <person name="Kuo A."/>
            <person name="Kohler A."/>
            <person name="Nagy L.G."/>
            <person name="Floudas D."/>
            <person name="Copeland A."/>
            <person name="Barry K.W."/>
            <person name="Cichocki N."/>
            <person name="Veneault-Fourrey C."/>
            <person name="LaButti K."/>
            <person name="Lindquist E.A."/>
            <person name="Lipzen A."/>
            <person name="Lundell T."/>
            <person name="Morin E."/>
            <person name="Murat C."/>
            <person name="Sun H."/>
            <person name="Tunlid A."/>
            <person name="Henrissat B."/>
            <person name="Grigoriev I.V."/>
            <person name="Hibbett D.S."/>
            <person name="Martin F."/>
            <person name="Nordberg H.P."/>
            <person name="Cantor M.N."/>
            <person name="Hua S.X."/>
        </authorList>
    </citation>
    <scope>NUCLEOTIDE SEQUENCE [LARGE SCALE GENOMIC DNA]</scope>
    <source>
        <strain evidence="2 3">LaAM-08-1</strain>
    </source>
</reference>